<evidence type="ECO:0000313" key="6">
    <source>
        <dbReference type="EMBL" id="MDG3004272.1"/>
    </source>
</evidence>
<dbReference type="SUPFAM" id="SSF46785">
    <property type="entry name" value="Winged helix' DNA-binding domain"/>
    <property type="match status" value="1"/>
</dbReference>
<evidence type="ECO:0000259" key="5">
    <source>
        <dbReference type="PROSITE" id="PS50931"/>
    </source>
</evidence>
<dbReference type="SUPFAM" id="SSF53850">
    <property type="entry name" value="Periplasmic binding protein-like II"/>
    <property type="match status" value="1"/>
</dbReference>
<dbReference type="Proteomes" id="UP001216907">
    <property type="component" value="Unassembled WGS sequence"/>
</dbReference>
<feature type="domain" description="HTH lysR-type" evidence="5">
    <location>
        <begin position="1"/>
        <end position="58"/>
    </location>
</feature>
<dbReference type="PROSITE" id="PS50931">
    <property type="entry name" value="HTH_LYSR"/>
    <property type="match status" value="1"/>
</dbReference>
<evidence type="ECO:0000313" key="7">
    <source>
        <dbReference type="Proteomes" id="UP001216907"/>
    </source>
</evidence>
<dbReference type="PANTHER" id="PTHR30419">
    <property type="entry name" value="HTH-TYPE TRANSCRIPTIONAL REGULATOR YBHD"/>
    <property type="match status" value="1"/>
</dbReference>
<keyword evidence="7" id="KW-1185">Reference proteome</keyword>
<dbReference type="InterPro" id="IPR005119">
    <property type="entry name" value="LysR_subst-bd"/>
</dbReference>
<evidence type="ECO:0000256" key="3">
    <source>
        <dbReference type="ARBA" id="ARBA00023125"/>
    </source>
</evidence>
<dbReference type="Gene3D" id="3.40.190.290">
    <property type="match status" value="1"/>
</dbReference>
<dbReference type="InterPro" id="IPR036388">
    <property type="entry name" value="WH-like_DNA-bd_sf"/>
</dbReference>
<keyword evidence="2" id="KW-0805">Transcription regulation</keyword>
<keyword evidence="3" id="KW-0238">DNA-binding</keyword>
<dbReference type="InterPro" id="IPR000847">
    <property type="entry name" value="LysR_HTH_N"/>
</dbReference>
<dbReference type="Pfam" id="PF00126">
    <property type="entry name" value="HTH_1"/>
    <property type="match status" value="1"/>
</dbReference>
<evidence type="ECO:0000256" key="4">
    <source>
        <dbReference type="ARBA" id="ARBA00023163"/>
    </source>
</evidence>
<dbReference type="Gene3D" id="1.10.10.10">
    <property type="entry name" value="Winged helix-like DNA-binding domain superfamily/Winged helix DNA-binding domain"/>
    <property type="match status" value="1"/>
</dbReference>
<dbReference type="InterPro" id="IPR036390">
    <property type="entry name" value="WH_DNA-bd_sf"/>
</dbReference>
<dbReference type="Pfam" id="PF03466">
    <property type="entry name" value="LysR_substrate"/>
    <property type="match status" value="1"/>
</dbReference>
<comment type="similarity">
    <text evidence="1">Belongs to the LysR transcriptional regulatory family.</text>
</comment>
<accession>A0ABT6F9L9</accession>
<proteinExistence type="inferred from homology"/>
<organism evidence="6 7">
    <name type="scientific">Paludisphaera mucosa</name>
    <dbReference type="NCBI Taxonomy" id="3030827"/>
    <lineage>
        <taxon>Bacteria</taxon>
        <taxon>Pseudomonadati</taxon>
        <taxon>Planctomycetota</taxon>
        <taxon>Planctomycetia</taxon>
        <taxon>Isosphaerales</taxon>
        <taxon>Isosphaeraceae</taxon>
        <taxon>Paludisphaera</taxon>
    </lineage>
</organism>
<protein>
    <submittedName>
        <fullName evidence="6">LysR substrate-binding domain-containing protein</fullName>
    </submittedName>
</protein>
<gene>
    <name evidence="6" type="ORF">PZE19_10835</name>
</gene>
<sequence>MELRQIRYFLAVAEAKHFTKAAQALGISQSTLSAQVKELERDLGTPLFDRTGRAVRFSEAGKAFLEHAYRTLRDAEAGRDAVKAILAADIGHLRVGVTHCFGTRLMPEIVADFIRRHPGVSLLITNTSGPAIRNGVASGRFDLGISYTMTDAKEVDLEPWLDDELVLVCPTGHPLAGRGSIRFAELHGEPLILTDIDCTSRLRLDEVMEEREISPKIMLEINDTNTILETVRRGAYATIMPRQAVLAIEGIEVIPMIEPNVAMPIAIIWPINIPRTSAMLAFRTSILQVEPLKFPPRS</sequence>
<reference evidence="6 7" key="1">
    <citation type="submission" date="2023-03" db="EMBL/GenBank/DDBJ databases">
        <title>Paludisphaera mucosa sp. nov. a novel planctomycete from northern fen.</title>
        <authorList>
            <person name="Ivanova A."/>
        </authorList>
    </citation>
    <scope>NUCLEOTIDE SEQUENCE [LARGE SCALE GENOMIC DNA]</scope>
    <source>
        <strain evidence="6 7">Pla2</strain>
    </source>
</reference>
<dbReference type="InterPro" id="IPR050950">
    <property type="entry name" value="HTH-type_LysR_regulators"/>
</dbReference>
<dbReference type="RefSeq" id="WP_277860631.1">
    <property type="nucleotide sequence ID" value="NZ_JARRAG010000002.1"/>
</dbReference>
<name>A0ABT6F9L9_9BACT</name>
<dbReference type="CDD" id="cd05466">
    <property type="entry name" value="PBP2_LTTR_substrate"/>
    <property type="match status" value="1"/>
</dbReference>
<dbReference type="EMBL" id="JARRAG010000002">
    <property type="protein sequence ID" value="MDG3004272.1"/>
    <property type="molecule type" value="Genomic_DNA"/>
</dbReference>
<dbReference type="PRINTS" id="PR00039">
    <property type="entry name" value="HTHLYSR"/>
</dbReference>
<comment type="caution">
    <text evidence="6">The sequence shown here is derived from an EMBL/GenBank/DDBJ whole genome shotgun (WGS) entry which is preliminary data.</text>
</comment>
<keyword evidence="4" id="KW-0804">Transcription</keyword>
<evidence type="ECO:0000256" key="1">
    <source>
        <dbReference type="ARBA" id="ARBA00009437"/>
    </source>
</evidence>
<evidence type="ECO:0000256" key="2">
    <source>
        <dbReference type="ARBA" id="ARBA00023015"/>
    </source>
</evidence>